<feature type="transmembrane region" description="Helical" evidence="1">
    <location>
        <begin position="88"/>
        <end position="109"/>
    </location>
</feature>
<dbReference type="AlphaFoldDB" id="A0AA46HW37"/>
<dbReference type="PANTHER" id="PTHR37290:SF1">
    <property type="entry name" value="INNER MEMBRANE PROTEIN YIAA"/>
    <property type="match status" value="1"/>
</dbReference>
<evidence type="ECO:0000313" key="4">
    <source>
        <dbReference type="Proteomes" id="UP000294772"/>
    </source>
</evidence>
<dbReference type="GO" id="GO:0005886">
    <property type="term" value="C:plasma membrane"/>
    <property type="evidence" value="ECO:0007669"/>
    <property type="project" value="TreeGrafter"/>
</dbReference>
<gene>
    <name evidence="3" type="ORF">EV676_104253</name>
</gene>
<evidence type="ECO:0000256" key="1">
    <source>
        <dbReference type="SAM" id="Phobius"/>
    </source>
</evidence>
<protein>
    <recommendedName>
        <fullName evidence="2">YiaAB two helix domain-containing protein</fullName>
    </recommendedName>
</protein>
<dbReference type="Proteomes" id="UP000294772">
    <property type="component" value="Unassembled WGS sequence"/>
</dbReference>
<name>A0AA46HW37_9BURK</name>
<dbReference type="PANTHER" id="PTHR37290">
    <property type="entry name" value="INNER MEMBRANE PROTEIN YIAA-RELATED"/>
    <property type="match status" value="1"/>
</dbReference>
<feature type="transmembrane region" description="Helical" evidence="1">
    <location>
        <begin position="115"/>
        <end position="136"/>
    </location>
</feature>
<evidence type="ECO:0000313" key="3">
    <source>
        <dbReference type="EMBL" id="TCP07697.1"/>
    </source>
</evidence>
<feature type="transmembrane region" description="Helical" evidence="1">
    <location>
        <begin position="30"/>
        <end position="50"/>
    </location>
</feature>
<keyword evidence="1" id="KW-0472">Membrane</keyword>
<feature type="domain" description="YiaAB two helix" evidence="2">
    <location>
        <begin position="26"/>
        <end position="78"/>
    </location>
</feature>
<dbReference type="Pfam" id="PF05360">
    <property type="entry name" value="YiaAB"/>
    <property type="match status" value="2"/>
</dbReference>
<dbReference type="GO" id="GO:0006974">
    <property type="term" value="P:DNA damage response"/>
    <property type="evidence" value="ECO:0007669"/>
    <property type="project" value="TreeGrafter"/>
</dbReference>
<feature type="transmembrane region" description="Helical" evidence="1">
    <location>
        <begin position="56"/>
        <end position="76"/>
    </location>
</feature>
<reference evidence="3 4" key="1">
    <citation type="submission" date="2019-03" db="EMBL/GenBank/DDBJ databases">
        <title>Genomic Encyclopedia of Type Strains, Phase IV (KMG-IV): sequencing the most valuable type-strain genomes for metagenomic binning, comparative biology and taxonomic classification.</title>
        <authorList>
            <person name="Goeker M."/>
        </authorList>
    </citation>
    <scope>NUCLEOTIDE SEQUENCE [LARGE SCALE GENOMIC DNA]</scope>
    <source>
        <strain evidence="3 4">DSM 15264</strain>
    </source>
</reference>
<dbReference type="EMBL" id="SLXF01000004">
    <property type="protein sequence ID" value="TCP07697.1"/>
    <property type="molecule type" value="Genomic_DNA"/>
</dbReference>
<comment type="caution">
    <text evidence="3">The sequence shown here is derived from an EMBL/GenBank/DDBJ whole genome shotgun (WGS) entry which is preliminary data.</text>
</comment>
<evidence type="ECO:0000259" key="2">
    <source>
        <dbReference type="Pfam" id="PF05360"/>
    </source>
</evidence>
<feature type="domain" description="YiaAB two helix" evidence="2">
    <location>
        <begin position="89"/>
        <end position="141"/>
    </location>
</feature>
<proteinExistence type="predicted"/>
<keyword evidence="1" id="KW-1133">Transmembrane helix</keyword>
<accession>A0AA46HW37</accession>
<keyword evidence="1" id="KW-0812">Transmembrane</keyword>
<dbReference type="InterPro" id="IPR038972">
    <property type="entry name" value="YiaA-like"/>
</dbReference>
<sequence>MRAVFNHPRETMSHTPVLIRRDTRAWKAQVWIAFGTAVTLCGSGLAWLPGQGIDRAFMVMGYVFCLMAAFVLAKFVRDSEACTADTPLWKLVVWGGFALAMSLTGWGLWHMEISPPYKAFLGVSWLFLISNAFTLAKTLRDAHEADLAEARARRAAAALDTH</sequence>
<dbReference type="InterPro" id="IPR008024">
    <property type="entry name" value="YiaAB"/>
</dbReference>
<organism evidence="3 4">
    <name type="scientific">Caldimonas thermodepolymerans</name>
    <dbReference type="NCBI Taxonomy" id="215580"/>
    <lineage>
        <taxon>Bacteria</taxon>
        <taxon>Pseudomonadati</taxon>
        <taxon>Pseudomonadota</taxon>
        <taxon>Betaproteobacteria</taxon>
        <taxon>Burkholderiales</taxon>
        <taxon>Sphaerotilaceae</taxon>
        <taxon>Caldimonas</taxon>
    </lineage>
</organism>